<evidence type="ECO:0000256" key="1">
    <source>
        <dbReference type="ARBA" id="ARBA00005251"/>
    </source>
</evidence>
<dbReference type="OrthoDB" id="10254627at2759"/>
<comment type="similarity">
    <text evidence="1 6">Belongs to the universal ribosomal protein uS9 family.</text>
</comment>
<dbReference type="InterPro" id="IPR020568">
    <property type="entry name" value="Ribosomal_Su5_D2-typ_SF"/>
</dbReference>
<keyword evidence="3 6" id="KW-0687">Ribonucleoprotein</keyword>
<evidence type="ECO:0000313" key="8">
    <source>
        <dbReference type="Proteomes" id="UP000788993"/>
    </source>
</evidence>
<dbReference type="NCBIfam" id="NF001099">
    <property type="entry name" value="PRK00132.1"/>
    <property type="match status" value="1"/>
</dbReference>
<dbReference type="PANTHER" id="PTHR21569:SF1">
    <property type="entry name" value="SMALL RIBOSOMAL SUBUNIT PROTEIN US9M"/>
    <property type="match status" value="1"/>
</dbReference>
<sequence>MFTGQVWKARAGLTLRVFARQLTGGKPRTIEPVFHYGSDSVIERDMQLEKLRLIPPSPTVFARNPYHEDVMERLLDMMNKYASLPYSKKNSEKSVWLSFEDYKRKGNGAKCKQAEYNKLKQTLVRLDSIDPQLRSPDLEEVLDFFKVSKTVRDVEKKIKELDSKGRAVATGGRKDSSAKVYVVEGEGQILVNGLPFDEKFKNLKDRTRILQPLQIVESETKYNIFALSRGGGSTGQADAVRLAIARALVIHNPLFEDILLKAGCLYRDPRSVERKKPGKLKARKSPTWVKR</sequence>
<keyword evidence="2 6" id="KW-0689">Ribosomal protein</keyword>
<organism evidence="7 8">
    <name type="scientific">Ogataea polymorpha</name>
    <dbReference type="NCBI Taxonomy" id="460523"/>
    <lineage>
        <taxon>Eukaryota</taxon>
        <taxon>Fungi</taxon>
        <taxon>Dikarya</taxon>
        <taxon>Ascomycota</taxon>
        <taxon>Saccharomycotina</taxon>
        <taxon>Pichiomycetes</taxon>
        <taxon>Pichiales</taxon>
        <taxon>Pichiaceae</taxon>
        <taxon>Ogataea</taxon>
    </lineage>
</organism>
<evidence type="ECO:0000313" key="7">
    <source>
        <dbReference type="EMBL" id="KAH3659167.1"/>
    </source>
</evidence>
<dbReference type="InterPro" id="IPR014721">
    <property type="entry name" value="Ribsml_uS5_D2-typ_fold_subgr"/>
</dbReference>
<gene>
    <name evidence="7" type="ORF">OGATHE_006050</name>
</gene>
<comment type="caution">
    <text evidence="7">The sequence shown here is derived from an EMBL/GenBank/DDBJ whole genome shotgun (WGS) entry which is preliminary data.</text>
</comment>
<dbReference type="GO" id="GO:0006412">
    <property type="term" value="P:translation"/>
    <property type="evidence" value="ECO:0007669"/>
    <property type="project" value="InterPro"/>
</dbReference>
<dbReference type="PANTHER" id="PTHR21569">
    <property type="entry name" value="RIBOSOMAL PROTEIN S9"/>
    <property type="match status" value="1"/>
</dbReference>
<dbReference type="Pfam" id="PF00380">
    <property type="entry name" value="Ribosomal_S9"/>
    <property type="match status" value="1"/>
</dbReference>
<dbReference type="RefSeq" id="XP_018211610.1">
    <property type="nucleotide sequence ID" value="XM_018354303.1"/>
</dbReference>
<dbReference type="InterPro" id="IPR020574">
    <property type="entry name" value="Ribosomal_uS9_CS"/>
</dbReference>
<evidence type="ECO:0000256" key="4">
    <source>
        <dbReference type="ARBA" id="ARBA00039318"/>
    </source>
</evidence>
<dbReference type="InterPro" id="IPR023035">
    <property type="entry name" value="Ribosomal_uS9_bac/plastid"/>
</dbReference>
<dbReference type="FunFam" id="3.30.230.10:FF:000001">
    <property type="entry name" value="30S ribosomal protein S9"/>
    <property type="match status" value="1"/>
</dbReference>
<dbReference type="EMBL" id="JAEUBD010001540">
    <property type="protein sequence ID" value="KAH3659167.1"/>
    <property type="molecule type" value="Genomic_DNA"/>
</dbReference>
<name>A0A1B7SJP8_9ASCO</name>
<keyword evidence="8" id="KW-1185">Reference proteome</keyword>
<dbReference type="InterPro" id="IPR000754">
    <property type="entry name" value="Ribosomal_uS9"/>
</dbReference>
<reference evidence="7" key="1">
    <citation type="journal article" date="2021" name="Open Biol.">
        <title>Shared evolutionary footprints suggest mitochondrial oxidative damage underlies multiple complex I losses in fungi.</title>
        <authorList>
            <person name="Schikora-Tamarit M.A."/>
            <person name="Marcet-Houben M."/>
            <person name="Nosek J."/>
            <person name="Gabaldon T."/>
        </authorList>
    </citation>
    <scope>NUCLEOTIDE SEQUENCE</scope>
    <source>
        <strain evidence="7">NCAIM Y.01608</strain>
    </source>
</reference>
<dbReference type="AlphaFoldDB" id="A0A1B7SJP8"/>
<accession>A0A1B7SJP8</accession>
<dbReference type="GO" id="GO:0003723">
    <property type="term" value="F:RNA binding"/>
    <property type="evidence" value="ECO:0007669"/>
    <property type="project" value="TreeGrafter"/>
</dbReference>
<dbReference type="PROSITE" id="PS00360">
    <property type="entry name" value="RIBOSOMAL_S9"/>
    <property type="match status" value="1"/>
</dbReference>
<protein>
    <recommendedName>
        <fullName evidence="4">Small ribosomal subunit protein uS9m</fullName>
    </recommendedName>
    <alternativeName>
        <fullName evidence="5">37S ribosomal protein S9, mitochondrial</fullName>
    </alternativeName>
</protein>
<evidence type="ECO:0000256" key="6">
    <source>
        <dbReference type="RuleBase" id="RU003815"/>
    </source>
</evidence>
<proteinExistence type="inferred from homology"/>
<evidence type="ECO:0000256" key="5">
    <source>
        <dbReference type="ARBA" id="ARBA00042623"/>
    </source>
</evidence>
<evidence type="ECO:0000256" key="2">
    <source>
        <dbReference type="ARBA" id="ARBA00022980"/>
    </source>
</evidence>
<reference evidence="7" key="2">
    <citation type="submission" date="2021-01" db="EMBL/GenBank/DDBJ databases">
        <authorList>
            <person name="Schikora-Tamarit M.A."/>
        </authorList>
    </citation>
    <scope>NUCLEOTIDE SEQUENCE</scope>
    <source>
        <strain evidence="7">NCAIM Y.01608</strain>
    </source>
</reference>
<dbReference type="SUPFAM" id="SSF54211">
    <property type="entry name" value="Ribosomal protein S5 domain 2-like"/>
    <property type="match status" value="1"/>
</dbReference>
<dbReference type="Gene3D" id="3.30.230.10">
    <property type="match status" value="1"/>
</dbReference>
<dbReference type="Proteomes" id="UP000788993">
    <property type="component" value="Unassembled WGS sequence"/>
</dbReference>
<dbReference type="GO" id="GO:0005763">
    <property type="term" value="C:mitochondrial small ribosomal subunit"/>
    <property type="evidence" value="ECO:0007669"/>
    <property type="project" value="EnsemblFungi"/>
</dbReference>
<evidence type="ECO:0000256" key="3">
    <source>
        <dbReference type="ARBA" id="ARBA00023274"/>
    </source>
</evidence>
<dbReference type="GO" id="GO:0003735">
    <property type="term" value="F:structural constituent of ribosome"/>
    <property type="evidence" value="ECO:0007669"/>
    <property type="project" value="EnsemblFungi"/>
</dbReference>